<evidence type="ECO:0000313" key="6">
    <source>
        <dbReference type="EMBL" id="NDV38759.1"/>
    </source>
</evidence>
<evidence type="ECO:0000256" key="4">
    <source>
        <dbReference type="PROSITE-ProRule" id="PRU00091"/>
    </source>
</evidence>
<protein>
    <recommendedName>
        <fullName evidence="5">FYVE-type domain-containing protein</fullName>
    </recommendedName>
</protein>
<accession>A0A6B2LNK2</accession>
<dbReference type="Gene3D" id="3.30.40.10">
    <property type="entry name" value="Zinc/RING finger domain, C3HC4 (zinc finger)"/>
    <property type="match status" value="1"/>
</dbReference>
<dbReference type="PANTHER" id="PTHR39490">
    <property type="entry name" value="ARRESTIN DOMAIN-CONTAINING PROTEIN D"/>
    <property type="match status" value="1"/>
</dbReference>
<evidence type="ECO:0000256" key="1">
    <source>
        <dbReference type="ARBA" id="ARBA00022723"/>
    </source>
</evidence>
<dbReference type="InterPro" id="IPR000306">
    <property type="entry name" value="Znf_FYVE"/>
</dbReference>
<sequence>MPDEKSEWCYTCKEPFTVTNRRHHCRQCGNLFCDNCSTGRIVVKYYSDGKPRRICVNCTKILTATSNPTISNELDKLSDEQFWEIAQQNLLYIEEAMATVPEQDLHGHGLIELRHFFQTKQRKEFQLKLEFVIDHSDKVNLNLKF</sequence>
<dbReference type="EMBL" id="GIBP01009790">
    <property type="protein sequence ID" value="NDV38759.1"/>
    <property type="molecule type" value="Transcribed_RNA"/>
</dbReference>
<dbReference type="InterPro" id="IPR011011">
    <property type="entry name" value="Znf_FYVE_PHD"/>
</dbReference>
<dbReference type="InterPro" id="IPR013083">
    <property type="entry name" value="Znf_RING/FYVE/PHD"/>
</dbReference>
<evidence type="ECO:0000259" key="5">
    <source>
        <dbReference type="PROSITE" id="PS50178"/>
    </source>
</evidence>
<keyword evidence="1" id="KW-0479">Metal-binding</keyword>
<keyword evidence="2 4" id="KW-0863">Zinc-finger</keyword>
<evidence type="ECO:0000256" key="3">
    <source>
        <dbReference type="ARBA" id="ARBA00022833"/>
    </source>
</evidence>
<dbReference type="PANTHER" id="PTHR39490:SF8">
    <property type="entry name" value="ZINC FINGER FYVE DOMAIN-CONTAINING PROTEIN 21"/>
    <property type="match status" value="1"/>
</dbReference>
<reference evidence="6" key="1">
    <citation type="journal article" date="2020" name="J. Eukaryot. Microbiol.">
        <title>De novo Sequencing, Assembly and Annotation of the Transcriptome for the Free-Living Testate Amoeba Arcella intermedia.</title>
        <authorList>
            <person name="Ribeiro G.M."/>
            <person name="Porfirio-Sousa A.L."/>
            <person name="Maurer-Alcala X.X."/>
            <person name="Katz L.A."/>
            <person name="Lahr D.J.G."/>
        </authorList>
    </citation>
    <scope>NUCLEOTIDE SEQUENCE</scope>
</reference>
<dbReference type="Pfam" id="PF01363">
    <property type="entry name" value="FYVE"/>
    <property type="match status" value="1"/>
</dbReference>
<dbReference type="CDD" id="cd00065">
    <property type="entry name" value="FYVE_like_SF"/>
    <property type="match status" value="1"/>
</dbReference>
<dbReference type="InterPro" id="IPR052113">
    <property type="entry name" value="FYVE-type_Zinc_Finger"/>
</dbReference>
<dbReference type="SUPFAM" id="SSF57903">
    <property type="entry name" value="FYVE/PHD zinc finger"/>
    <property type="match status" value="1"/>
</dbReference>
<dbReference type="InterPro" id="IPR017455">
    <property type="entry name" value="Znf_FYVE-rel"/>
</dbReference>
<keyword evidence="3" id="KW-0862">Zinc</keyword>
<dbReference type="SMART" id="SM00064">
    <property type="entry name" value="FYVE"/>
    <property type="match status" value="1"/>
</dbReference>
<proteinExistence type="predicted"/>
<dbReference type="AlphaFoldDB" id="A0A6B2LNK2"/>
<dbReference type="PROSITE" id="PS50178">
    <property type="entry name" value="ZF_FYVE"/>
    <property type="match status" value="1"/>
</dbReference>
<name>A0A6B2LNK2_9EUKA</name>
<evidence type="ECO:0000256" key="2">
    <source>
        <dbReference type="ARBA" id="ARBA00022771"/>
    </source>
</evidence>
<dbReference type="GO" id="GO:0008270">
    <property type="term" value="F:zinc ion binding"/>
    <property type="evidence" value="ECO:0007669"/>
    <property type="project" value="UniProtKB-KW"/>
</dbReference>
<feature type="domain" description="FYVE-type" evidence="5">
    <location>
        <begin position="3"/>
        <end position="63"/>
    </location>
</feature>
<organism evidence="6">
    <name type="scientific">Arcella intermedia</name>
    <dbReference type="NCBI Taxonomy" id="1963864"/>
    <lineage>
        <taxon>Eukaryota</taxon>
        <taxon>Amoebozoa</taxon>
        <taxon>Tubulinea</taxon>
        <taxon>Elardia</taxon>
        <taxon>Arcellinida</taxon>
        <taxon>Sphaerothecina</taxon>
        <taxon>Arcellidae</taxon>
        <taxon>Arcella</taxon>
    </lineage>
</organism>